<evidence type="ECO:0000256" key="1">
    <source>
        <dbReference type="ARBA" id="ARBA00022603"/>
    </source>
</evidence>
<reference evidence="3 4" key="1">
    <citation type="submission" date="2020-05" db="EMBL/GenBank/DDBJ databases">
        <title>Aquirufa sp. strain 15G-AUS-rot a new Aquirufa species.</title>
        <authorList>
            <person name="Pitt A."/>
            <person name="Hahn M.W."/>
        </authorList>
    </citation>
    <scope>NUCLEOTIDE SEQUENCE [LARGE SCALE GENOMIC DNA]</scope>
    <source>
        <strain evidence="3 4">15G-AUS-rot</strain>
    </source>
</reference>
<dbReference type="PIRSF" id="PIRSF004553">
    <property type="entry name" value="CHP00095"/>
    <property type="match status" value="1"/>
</dbReference>
<gene>
    <name evidence="3" type="primary">rsmD</name>
    <name evidence="3" type="ORF">HRU87_02355</name>
</gene>
<dbReference type="KEGG" id="aqg:HRU87_02355"/>
<keyword evidence="2 3" id="KW-0808">Transferase</keyword>
<dbReference type="PANTHER" id="PTHR43542">
    <property type="entry name" value="METHYLTRANSFERASE"/>
    <property type="match status" value="1"/>
</dbReference>
<dbReference type="InterPro" id="IPR002052">
    <property type="entry name" value="DNA_methylase_N6_adenine_CS"/>
</dbReference>
<proteinExistence type="predicted"/>
<dbReference type="GO" id="GO:0003676">
    <property type="term" value="F:nucleic acid binding"/>
    <property type="evidence" value="ECO:0007669"/>
    <property type="project" value="InterPro"/>
</dbReference>
<dbReference type="Gene3D" id="3.40.50.150">
    <property type="entry name" value="Vaccinia Virus protein VP39"/>
    <property type="match status" value="1"/>
</dbReference>
<dbReference type="RefSeq" id="WP_173493359.1">
    <property type="nucleotide sequence ID" value="NZ_CP054056.1"/>
</dbReference>
<dbReference type="CDD" id="cd02440">
    <property type="entry name" value="AdoMet_MTases"/>
    <property type="match status" value="1"/>
</dbReference>
<sequence>MTRIIAGALGSLQLKAAAKATRPTSDRVKESLFGKLDSLGAIEDAVVLDLFAGTGALGIEAISRGAKKAVLVEKDRTAFNLLTQNLELVKKSLAAQKLDAQLSAINAEAGKFLSSNTQAFDLVFIDPPYEFNQIAETLRNLSPHLNEGALVILERSAREAVKVFDGFEISEKKTYGDTAVYFLNKN</sequence>
<dbReference type="Pfam" id="PF03602">
    <property type="entry name" value="Cons_hypoth95"/>
    <property type="match status" value="1"/>
</dbReference>
<dbReference type="EMBL" id="CP054056">
    <property type="protein sequence ID" value="QKJ25062.1"/>
    <property type="molecule type" value="Genomic_DNA"/>
</dbReference>
<dbReference type="AlphaFoldDB" id="A0A7D4Q5Y3"/>
<evidence type="ECO:0000313" key="3">
    <source>
        <dbReference type="EMBL" id="QKJ25062.1"/>
    </source>
</evidence>
<keyword evidence="1 3" id="KW-0489">Methyltransferase</keyword>
<name>A0A7D4Q5Y3_9MICO</name>
<dbReference type="PROSITE" id="PS00092">
    <property type="entry name" value="N6_MTASE"/>
    <property type="match status" value="1"/>
</dbReference>
<dbReference type="SUPFAM" id="SSF53335">
    <property type="entry name" value="S-adenosyl-L-methionine-dependent methyltransferases"/>
    <property type="match status" value="1"/>
</dbReference>
<dbReference type="EC" id="2.1.1.171" evidence="3"/>
<dbReference type="NCBIfam" id="TIGR00095">
    <property type="entry name" value="16S rRNA (guanine(966)-N(2))-methyltransferase RsmD"/>
    <property type="match status" value="1"/>
</dbReference>
<dbReference type="PANTHER" id="PTHR43542:SF1">
    <property type="entry name" value="METHYLTRANSFERASE"/>
    <property type="match status" value="1"/>
</dbReference>
<evidence type="ECO:0000313" key="4">
    <source>
        <dbReference type="Proteomes" id="UP000501003"/>
    </source>
</evidence>
<dbReference type="Proteomes" id="UP000501003">
    <property type="component" value="Chromosome"/>
</dbReference>
<dbReference type="InterPro" id="IPR029063">
    <property type="entry name" value="SAM-dependent_MTases_sf"/>
</dbReference>
<protein>
    <submittedName>
        <fullName evidence="3">16S rRNA (Guanine(966)-N(2))-methyltransferase RsmD</fullName>
        <ecNumber evidence="3">2.1.1.171</ecNumber>
    </submittedName>
</protein>
<evidence type="ECO:0000256" key="2">
    <source>
        <dbReference type="ARBA" id="ARBA00022679"/>
    </source>
</evidence>
<dbReference type="InterPro" id="IPR004398">
    <property type="entry name" value="RNA_MeTrfase_RsmD"/>
</dbReference>
<accession>A0A7D4Q5Y3</accession>
<dbReference type="GO" id="GO:0052913">
    <property type="term" value="F:16S rRNA (guanine(966)-N(2))-methyltransferase activity"/>
    <property type="evidence" value="ECO:0007669"/>
    <property type="project" value="UniProtKB-EC"/>
</dbReference>
<organism evidence="3 4">
    <name type="scientific">Aquiluna borgnonia</name>
    <dbReference type="NCBI Taxonomy" id="2499157"/>
    <lineage>
        <taxon>Bacteria</taxon>
        <taxon>Bacillati</taxon>
        <taxon>Actinomycetota</taxon>
        <taxon>Actinomycetes</taxon>
        <taxon>Micrococcales</taxon>
        <taxon>Microbacteriaceae</taxon>
        <taxon>Luna cluster</taxon>
        <taxon>Luna-1 subcluster</taxon>
        <taxon>Aquiluna</taxon>
    </lineage>
</organism>
<keyword evidence="4" id="KW-1185">Reference proteome</keyword>